<dbReference type="AlphaFoldDB" id="A0A538TW75"/>
<sequence>MTITNESRSPLRVRYGDFTLTGSGGFRSAAIPPYRIRGSATTDLADRVDLTPRFAYDRFDLAPAYWGYYPGLRHWGYAWTSDPFYYDHYYSLWQEPLPSNDMVEQALPEGVLEPGGRVTGFLYFQRLGSDVTGATFRATLVDANSSRSFGSLRVPFVMR</sequence>
<name>A0A538TW75_UNCEI</name>
<evidence type="ECO:0000313" key="2">
    <source>
        <dbReference type="Proteomes" id="UP000319836"/>
    </source>
</evidence>
<gene>
    <name evidence="1" type="ORF">E6K80_14875</name>
</gene>
<evidence type="ECO:0000313" key="1">
    <source>
        <dbReference type="EMBL" id="TMQ67838.1"/>
    </source>
</evidence>
<comment type="caution">
    <text evidence="1">The sequence shown here is derived from an EMBL/GenBank/DDBJ whole genome shotgun (WGS) entry which is preliminary data.</text>
</comment>
<accession>A0A538TW75</accession>
<organism evidence="1 2">
    <name type="scientific">Eiseniibacteriota bacterium</name>
    <dbReference type="NCBI Taxonomy" id="2212470"/>
    <lineage>
        <taxon>Bacteria</taxon>
        <taxon>Candidatus Eiseniibacteriota</taxon>
    </lineage>
</organism>
<proteinExistence type="predicted"/>
<protein>
    <submittedName>
        <fullName evidence="1">Uncharacterized protein</fullName>
    </submittedName>
</protein>
<reference evidence="1 2" key="1">
    <citation type="journal article" date="2019" name="Nat. Microbiol.">
        <title>Mediterranean grassland soil C-N compound turnover is dependent on rainfall and depth, and is mediated by genomically divergent microorganisms.</title>
        <authorList>
            <person name="Diamond S."/>
            <person name="Andeer P.F."/>
            <person name="Li Z."/>
            <person name="Crits-Christoph A."/>
            <person name="Burstein D."/>
            <person name="Anantharaman K."/>
            <person name="Lane K.R."/>
            <person name="Thomas B.C."/>
            <person name="Pan C."/>
            <person name="Northen T.R."/>
            <person name="Banfield J.F."/>
        </authorList>
    </citation>
    <scope>NUCLEOTIDE SEQUENCE [LARGE SCALE GENOMIC DNA]</scope>
    <source>
        <strain evidence="1">WS_10</strain>
    </source>
</reference>
<dbReference type="EMBL" id="VBPA01000431">
    <property type="protein sequence ID" value="TMQ67838.1"/>
    <property type="molecule type" value="Genomic_DNA"/>
</dbReference>
<dbReference type="Proteomes" id="UP000319836">
    <property type="component" value="Unassembled WGS sequence"/>
</dbReference>